<dbReference type="EMBL" id="JBHSBN010000019">
    <property type="protein sequence ID" value="MFC4108865.1"/>
    <property type="molecule type" value="Genomic_DNA"/>
</dbReference>
<dbReference type="InterPro" id="IPR051704">
    <property type="entry name" value="FAD_aromatic-hydroxylase"/>
</dbReference>
<reference evidence="3" key="1">
    <citation type="journal article" date="2019" name="Int. J. Syst. Evol. Microbiol.">
        <title>The Global Catalogue of Microorganisms (GCM) 10K type strain sequencing project: providing services to taxonomists for standard genome sequencing and annotation.</title>
        <authorList>
            <consortium name="The Broad Institute Genomics Platform"/>
            <consortium name="The Broad Institute Genome Sequencing Center for Infectious Disease"/>
            <person name="Wu L."/>
            <person name="Ma J."/>
        </authorList>
    </citation>
    <scope>NUCLEOTIDE SEQUENCE [LARGE SCALE GENOMIC DNA]</scope>
    <source>
        <strain evidence="3">2902at01</strain>
    </source>
</reference>
<sequence length="408" mass="44113">MFTPTLRGLRVLVSGAGVAGPALAWWLTRYGATTTVVEAAPALRTSGFAVDFRGPTHLGLLGRMGVLDELRAVQTHAGAMSRVDADGREIWRLPAAFAGGDLEVYRRDLSRVLHAHSADHAEYVFGDRIAALADTADGVRVEFERSGPRTYDLVVGADGLRSGVRRLAFGPPERYLRHLGHYLAGWDLPNDRGLDTLGRQYNVPGRLAGVSADQWDPDRATAFVVFAGSPPVGDWPDLARQRKMINDAFAGLGWHVPWLLAGLRDTTELYFDSIARVTVPRWHTGRIALLGDAAWGVTLGGMGVGTGLVGAYVLAGELAVAGGDHRRAFAAYERRMRGYAARWQKGASPGKFLAPRTGWGLWLRDRLLSRPVVQRSMIRHTGALATDQALPDYPALVAADAGAVDPAR</sequence>
<dbReference type="PANTHER" id="PTHR46865:SF2">
    <property type="entry name" value="MONOOXYGENASE"/>
    <property type="match status" value="1"/>
</dbReference>
<dbReference type="RefSeq" id="WP_377549650.1">
    <property type="nucleotide sequence ID" value="NZ_JBHSBN010000019.1"/>
</dbReference>
<dbReference type="Gene3D" id="3.50.50.60">
    <property type="entry name" value="FAD/NAD(P)-binding domain"/>
    <property type="match status" value="1"/>
</dbReference>
<dbReference type="InterPro" id="IPR036188">
    <property type="entry name" value="FAD/NAD-bd_sf"/>
</dbReference>
<keyword evidence="2" id="KW-0560">Oxidoreductase</keyword>
<dbReference type="InterPro" id="IPR002938">
    <property type="entry name" value="FAD-bd"/>
</dbReference>
<dbReference type="GO" id="GO:0004497">
    <property type="term" value="F:monooxygenase activity"/>
    <property type="evidence" value="ECO:0007669"/>
    <property type="project" value="UniProtKB-KW"/>
</dbReference>
<accession>A0ABV8KRU0</accession>
<name>A0ABV8KRU0_9ACTN</name>
<dbReference type="PANTHER" id="PTHR46865">
    <property type="entry name" value="OXIDOREDUCTASE-RELATED"/>
    <property type="match status" value="1"/>
</dbReference>
<feature type="domain" description="FAD-binding" evidence="1">
    <location>
        <begin position="10"/>
        <end position="321"/>
    </location>
</feature>
<evidence type="ECO:0000259" key="1">
    <source>
        <dbReference type="Pfam" id="PF01494"/>
    </source>
</evidence>
<keyword evidence="3" id="KW-1185">Reference proteome</keyword>
<gene>
    <name evidence="2" type="ORF">ACFOX0_23405</name>
</gene>
<dbReference type="Gene3D" id="3.30.9.10">
    <property type="entry name" value="D-Amino Acid Oxidase, subunit A, domain 2"/>
    <property type="match status" value="1"/>
</dbReference>
<dbReference type="Proteomes" id="UP001595868">
    <property type="component" value="Unassembled WGS sequence"/>
</dbReference>
<protein>
    <submittedName>
        <fullName evidence="2">FAD-dependent monooxygenase</fullName>
    </submittedName>
</protein>
<dbReference type="PRINTS" id="PR00420">
    <property type="entry name" value="RNGMNOXGNASE"/>
</dbReference>
<keyword evidence="2" id="KW-0503">Monooxygenase</keyword>
<dbReference type="Pfam" id="PF01494">
    <property type="entry name" value="FAD_binding_3"/>
    <property type="match status" value="1"/>
</dbReference>
<evidence type="ECO:0000313" key="3">
    <source>
        <dbReference type="Proteomes" id="UP001595868"/>
    </source>
</evidence>
<dbReference type="SUPFAM" id="SSF51905">
    <property type="entry name" value="FAD/NAD(P)-binding domain"/>
    <property type="match status" value="1"/>
</dbReference>
<proteinExistence type="predicted"/>
<organism evidence="2 3">
    <name type="scientific">Micromonospora zhanjiangensis</name>
    <dbReference type="NCBI Taxonomy" id="1522057"/>
    <lineage>
        <taxon>Bacteria</taxon>
        <taxon>Bacillati</taxon>
        <taxon>Actinomycetota</taxon>
        <taxon>Actinomycetes</taxon>
        <taxon>Micromonosporales</taxon>
        <taxon>Micromonosporaceae</taxon>
        <taxon>Micromonospora</taxon>
    </lineage>
</organism>
<evidence type="ECO:0000313" key="2">
    <source>
        <dbReference type="EMBL" id="MFC4108865.1"/>
    </source>
</evidence>
<comment type="caution">
    <text evidence="2">The sequence shown here is derived from an EMBL/GenBank/DDBJ whole genome shotgun (WGS) entry which is preliminary data.</text>
</comment>